<dbReference type="InterPro" id="IPR003439">
    <property type="entry name" value="ABC_transporter-like_ATP-bd"/>
</dbReference>
<dbReference type="Gene3D" id="3.40.50.300">
    <property type="entry name" value="P-loop containing nucleotide triphosphate hydrolases"/>
    <property type="match status" value="1"/>
</dbReference>
<keyword evidence="6" id="KW-0472">Membrane</keyword>
<feature type="region of interest" description="Disordered" evidence="7">
    <location>
        <begin position="391"/>
        <end position="411"/>
    </location>
</feature>
<accession>A0A101JB39</accession>
<evidence type="ECO:0000313" key="9">
    <source>
        <dbReference type="EMBL" id="KUL23526.1"/>
    </source>
</evidence>
<dbReference type="InterPro" id="IPR040582">
    <property type="entry name" value="OB_MalK-like"/>
</dbReference>
<dbReference type="InterPro" id="IPR027417">
    <property type="entry name" value="P-loop_NTPase"/>
</dbReference>
<evidence type="ECO:0000256" key="7">
    <source>
        <dbReference type="SAM" id="MobiDB-lite"/>
    </source>
</evidence>
<dbReference type="PANTHER" id="PTHR43875">
    <property type="entry name" value="MALTODEXTRIN IMPORT ATP-BINDING PROTEIN MSMX"/>
    <property type="match status" value="1"/>
</dbReference>
<evidence type="ECO:0000256" key="5">
    <source>
        <dbReference type="ARBA" id="ARBA00022967"/>
    </source>
</evidence>
<comment type="caution">
    <text evidence="9">The sequence shown here is derived from an EMBL/GenBank/DDBJ whole genome shotgun (WGS) entry which is preliminary data.</text>
</comment>
<evidence type="ECO:0000256" key="2">
    <source>
        <dbReference type="ARBA" id="ARBA00022475"/>
    </source>
</evidence>
<dbReference type="InterPro" id="IPR008995">
    <property type="entry name" value="Mo/tungstate-bd_C_term_dom"/>
</dbReference>
<dbReference type="SUPFAM" id="SSF52540">
    <property type="entry name" value="P-loop containing nucleoside triphosphate hydrolases"/>
    <property type="match status" value="1"/>
</dbReference>
<evidence type="ECO:0000259" key="8">
    <source>
        <dbReference type="PROSITE" id="PS50893"/>
    </source>
</evidence>
<dbReference type="InterPro" id="IPR017871">
    <property type="entry name" value="ABC_transporter-like_CS"/>
</dbReference>
<dbReference type="Pfam" id="PF17912">
    <property type="entry name" value="OB_MalK"/>
    <property type="match status" value="1"/>
</dbReference>
<keyword evidence="10" id="KW-1185">Reference proteome</keyword>
<dbReference type="InterPro" id="IPR003593">
    <property type="entry name" value="AAA+_ATPase"/>
</dbReference>
<dbReference type="NCBIfam" id="NF008653">
    <property type="entry name" value="PRK11650.1"/>
    <property type="match status" value="1"/>
</dbReference>
<sequence length="411" mass="43951">MSIVRLEHLTKTFGGRTAAVDDVSLSIDDGEFLVLVGPSGCGKSTILRMIAGLEEVTSGDVLIDGEPVTAWPPKQRDIAMVFQNYALYPHMTVQENMAFALKLRHVPAPQLTTQVADTAHLLGLSELLDRKPKALSGGQRQRVAMGRALVRKPRVFLLDEPLSNLDAKLRVSMRAELARLHQRYRITTVYVTHDQVEAMTLGDRIAVLDQGRLQQVGSPEELYLAPANRFVAGFMGSPSMNFATVRLRGGERVTAALDGLELEIPDAARRYPGLAEHLGSAVVLGLRPAALSLAGPGDPAVIEVVPLGVEALGDEKHVLFEAPRDGSRDEQRQTGVVPVAVEDTSGTRLWTAKVTQQADLAIGRPVRLAIDVSKAYFFDATSGQAIAQVGPDAATGAGAPGPRTADAGLAV</sequence>
<dbReference type="FunFam" id="3.40.50.300:FF:000042">
    <property type="entry name" value="Maltose/maltodextrin ABC transporter, ATP-binding protein"/>
    <property type="match status" value="1"/>
</dbReference>
<dbReference type="OrthoDB" id="9802264at2"/>
<gene>
    <name evidence="9" type="ORF">ADL15_45995</name>
</gene>
<keyword evidence="3" id="KW-0547">Nucleotide-binding</keyword>
<keyword evidence="4" id="KW-0067">ATP-binding</keyword>
<dbReference type="PROSITE" id="PS50893">
    <property type="entry name" value="ABC_TRANSPORTER_2"/>
    <property type="match status" value="1"/>
</dbReference>
<dbReference type="Proteomes" id="UP000053244">
    <property type="component" value="Unassembled WGS sequence"/>
</dbReference>
<evidence type="ECO:0000256" key="3">
    <source>
        <dbReference type="ARBA" id="ARBA00022741"/>
    </source>
</evidence>
<dbReference type="Gene3D" id="2.40.50.140">
    <property type="entry name" value="Nucleic acid-binding proteins"/>
    <property type="match status" value="1"/>
</dbReference>
<dbReference type="GO" id="GO:0016887">
    <property type="term" value="F:ATP hydrolysis activity"/>
    <property type="evidence" value="ECO:0007669"/>
    <property type="project" value="InterPro"/>
</dbReference>
<keyword evidence="2" id="KW-1003">Cell membrane</keyword>
<proteinExistence type="predicted"/>
<dbReference type="PANTHER" id="PTHR43875:SF15">
    <property type="entry name" value="TREHALOSE IMPORT ATP-BINDING PROTEIN SUGC"/>
    <property type="match status" value="1"/>
</dbReference>
<evidence type="ECO:0000256" key="4">
    <source>
        <dbReference type="ARBA" id="ARBA00022840"/>
    </source>
</evidence>
<evidence type="ECO:0000256" key="1">
    <source>
        <dbReference type="ARBA" id="ARBA00022448"/>
    </source>
</evidence>
<reference evidence="9 10" key="1">
    <citation type="submission" date="2015-10" db="EMBL/GenBank/DDBJ databases">
        <authorList>
            <person name="Gilbert D.G."/>
        </authorList>
    </citation>
    <scope>NUCLEOTIDE SEQUENCE [LARGE SCALE GENOMIC DNA]</scope>
    <source>
        <strain evidence="9 10">NRRL B-16712</strain>
    </source>
</reference>
<protein>
    <recommendedName>
        <fullName evidence="8">ABC transporter domain-containing protein</fullName>
    </recommendedName>
</protein>
<dbReference type="Gene3D" id="2.40.50.100">
    <property type="match status" value="1"/>
</dbReference>
<dbReference type="SMART" id="SM00382">
    <property type="entry name" value="AAA"/>
    <property type="match status" value="1"/>
</dbReference>
<dbReference type="GO" id="GO:0140359">
    <property type="term" value="F:ABC-type transporter activity"/>
    <property type="evidence" value="ECO:0007669"/>
    <property type="project" value="InterPro"/>
</dbReference>
<dbReference type="GO" id="GO:0005524">
    <property type="term" value="F:ATP binding"/>
    <property type="evidence" value="ECO:0007669"/>
    <property type="project" value="UniProtKB-KW"/>
</dbReference>
<dbReference type="CDD" id="cd03301">
    <property type="entry name" value="ABC_MalK_N"/>
    <property type="match status" value="1"/>
</dbReference>
<evidence type="ECO:0000313" key="10">
    <source>
        <dbReference type="Proteomes" id="UP000053244"/>
    </source>
</evidence>
<feature type="domain" description="ABC transporter" evidence="8">
    <location>
        <begin position="4"/>
        <end position="235"/>
    </location>
</feature>
<dbReference type="Pfam" id="PF00005">
    <property type="entry name" value="ABC_tran"/>
    <property type="match status" value="1"/>
</dbReference>
<dbReference type="GO" id="GO:0055052">
    <property type="term" value="C:ATP-binding cassette (ABC) transporter complex, substrate-binding subunit-containing"/>
    <property type="evidence" value="ECO:0007669"/>
    <property type="project" value="TreeGrafter"/>
</dbReference>
<dbReference type="InterPro" id="IPR012340">
    <property type="entry name" value="NA-bd_OB-fold"/>
</dbReference>
<name>A0A101JB39_9ACTN</name>
<dbReference type="AlphaFoldDB" id="A0A101JB39"/>
<dbReference type="InterPro" id="IPR047641">
    <property type="entry name" value="ABC_transpr_MalK/UgpC-like"/>
</dbReference>
<evidence type="ECO:0000256" key="6">
    <source>
        <dbReference type="ARBA" id="ARBA00023136"/>
    </source>
</evidence>
<organism evidence="9 10">
    <name type="scientific">Actinoplanes awajinensis subsp. mycoplanecinus</name>
    <dbReference type="NCBI Taxonomy" id="135947"/>
    <lineage>
        <taxon>Bacteria</taxon>
        <taxon>Bacillati</taxon>
        <taxon>Actinomycetota</taxon>
        <taxon>Actinomycetes</taxon>
        <taxon>Micromonosporales</taxon>
        <taxon>Micromonosporaceae</taxon>
        <taxon>Actinoplanes</taxon>
    </lineage>
</organism>
<dbReference type="EMBL" id="LLZH01000331">
    <property type="protein sequence ID" value="KUL23526.1"/>
    <property type="molecule type" value="Genomic_DNA"/>
</dbReference>
<dbReference type="InterPro" id="IPR015855">
    <property type="entry name" value="ABC_transpr_MalK-like"/>
</dbReference>
<dbReference type="PROSITE" id="PS00211">
    <property type="entry name" value="ABC_TRANSPORTER_1"/>
    <property type="match status" value="1"/>
</dbReference>
<keyword evidence="1" id="KW-0813">Transport</keyword>
<keyword evidence="5" id="KW-1278">Translocase</keyword>
<dbReference type="SUPFAM" id="SSF50331">
    <property type="entry name" value="MOP-like"/>
    <property type="match status" value="1"/>
</dbReference>
<dbReference type="GO" id="GO:0008643">
    <property type="term" value="P:carbohydrate transport"/>
    <property type="evidence" value="ECO:0007669"/>
    <property type="project" value="InterPro"/>
</dbReference>